<comment type="function">
    <text evidence="10">Catalyzes the reduction of ribonucleotides to deoxyribonucleotides. May function to provide a pool of deoxyribonucleotide precursors for DNA repair during oxygen limitation and/or for immediate growth after restoration of oxygen.</text>
</comment>
<keyword evidence="5 10" id="KW-0547">Nucleotide-binding</keyword>
<proteinExistence type="inferred from homology"/>
<feature type="domain" description="Ribonucleotide reductase large subunit C-terminal" evidence="11">
    <location>
        <begin position="82"/>
        <end position="567"/>
    </location>
</feature>
<comment type="catalytic activity">
    <reaction evidence="9 10">
        <text>a 2'-deoxyribonucleoside 5'-diphosphate + [thioredoxin]-disulfide + H2O = a ribonucleoside 5'-diphosphate + [thioredoxin]-dithiol</text>
        <dbReference type="Rhea" id="RHEA:23252"/>
        <dbReference type="Rhea" id="RHEA-COMP:10698"/>
        <dbReference type="Rhea" id="RHEA-COMP:10700"/>
        <dbReference type="ChEBI" id="CHEBI:15377"/>
        <dbReference type="ChEBI" id="CHEBI:29950"/>
        <dbReference type="ChEBI" id="CHEBI:50058"/>
        <dbReference type="ChEBI" id="CHEBI:57930"/>
        <dbReference type="ChEBI" id="CHEBI:73316"/>
        <dbReference type="EC" id="1.17.4.1"/>
    </reaction>
</comment>
<dbReference type="NCBIfam" id="TIGR02504">
    <property type="entry name" value="NrdJ_Z"/>
    <property type="match status" value="1"/>
</dbReference>
<evidence type="ECO:0000256" key="10">
    <source>
        <dbReference type="RuleBase" id="RU364064"/>
    </source>
</evidence>
<keyword evidence="8 10" id="KW-0170">Cobalt</keyword>
<dbReference type="SUPFAM" id="SSF51998">
    <property type="entry name" value="PFL-like glycyl radical enzymes"/>
    <property type="match status" value="1"/>
</dbReference>
<dbReference type="GO" id="GO:0071897">
    <property type="term" value="P:DNA biosynthetic process"/>
    <property type="evidence" value="ECO:0007669"/>
    <property type="project" value="UniProtKB-KW"/>
</dbReference>
<dbReference type="PROSITE" id="PS00879">
    <property type="entry name" value="ODR_DC_2_2"/>
    <property type="match status" value="1"/>
</dbReference>
<keyword evidence="13" id="KW-1185">Reference proteome</keyword>
<evidence type="ECO:0000256" key="4">
    <source>
        <dbReference type="ARBA" id="ARBA00022634"/>
    </source>
</evidence>
<evidence type="ECO:0000256" key="7">
    <source>
        <dbReference type="ARBA" id="ARBA00023157"/>
    </source>
</evidence>
<keyword evidence="3 10" id="KW-0846">Cobalamin</keyword>
<keyword evidence="4 10" id="KW-0237">DNA synthesis</keyword>
<keyword evidence="7" id="KW-1015">Disulfide bond</keyword>
<dbReference type="PRINTS" id="PR01183">
    <property type="entry name" value="RIBORDTASEM1"/>
</dbReference>
<comment type="caution">
    <text evidence="12">The sequence shown here is derived from an EMBL/GenBank/DDBJ whole genome shotgun (WGS) entry which is preliminary data.</text>
</comment>
<gene>
    <name evidence="12" type="ORF">CAL29_14885</name>
</gene>
<dbReference type="Pfam" id="PF02867">
    <property type="entry name" value="Ribonuc_red_lgC"/>
    <property type="match status" value="1"/>
</dbReference>
<dbReference type="Proteomes" id="UP000216020">
    <property type="component" value="Unassembled WGS sequence"/>
</dbReference>
<evidence type="ECO:0000256" key="5">
    <source>
        <dbReference type="ARBA" id="ARBA00022741"/>
    </source>
</evidence>
<evidence type="ECO:0000256" key="2">
    <source>
        <dbReference type="ARBA" id="ARBA00007405"/>
    </source>
</evidence>
<keyword evidence="6 10" id="KW-0560">Oxidoreductase</keyword>
<name>A0A261SEG9_9BORD</name>
<dbReference type="GO" id="GO:0031419">
    <property type="term" value="F:cobalamin binding"/>
    <property type="evidence" value="ECO:0007669"/>
    <property type="project" value="UniProtKB-KW"/>
</dbReference>
<dbReference type="InterPro" id="IPR000788">
    <property type="entry name" value="RNR_lg_C"/>
</dbReference>
<comment type="similarity">
    <text evidence="2 10">Belongs to the ribonucleoside diphosphate reductase class-2 family.</text>
</comment>
<protein>
    <recommendedName>
        <fullName evidence="10">Vitamin B12-dependent ribonucleotide reductase</fullName>
        <ecNumber evidence="10">1.17.4.1</ecNumber>
    </recommendedName>
</protein>
<evidence type="ECO:0000256" key="9">
    <source>
        <dbReference type="ARBA" id="ARBA00047754"/>
    </source>
</evidence>
<dbReference type="AlphaFoldDB" id="A0A261SEG9"/>
<evidence type="ECO:0000313" key="12">
    <source>
        <dbReference type="EMBL" id="OZI34753.1"/>
    </source>
</evidence>
<dbReference type="OrthoDB" id="9762933at2"/>
<reference evidence="13" key="1">
    <citation type="submission" date="2017-05" db="EMBL/GenBank/DDBJ databases">
        <title>Complete and WGS of Bordetella genogroups.</title>
        <authorList>
            <person name="Spilker T."/>
            <person name="Lipuma J."/>
        </authorList>
    </citation>
    <scope>NUCLEOTIDE SEQUENCE [LARGE SCALE GENOMIC DNA]</scope>
    <source>
        <strain evidence="13">AU16122</strain>
    </source>
</reference>
<evidence type="ECO:0000313" key="13">
    <source>
        <dbReference type="Proteomes" id="UP000216020"/>
    </source>
</evidence>
<dbReference type="EMBL" id="NEVM01000002">
    <property type="protein sequence ID" value="OZI34753.1"/>
    <property type="molecule type" value="Genomic_DNA"/>
</dbReference>
<dbReference type="CDD" id="cd02888">
    <property type="entry name" value="RNR_II_dimer"/>
    <property type="match status" value="1"/>
</dbReference>
<dbReference type="InterPro" id="IPR013344">
    <property type="entry name" value="RNR_NrdJ/NrdZ"/>
</dbReference>
<organism evidence="12 13">
    <name type="scientific">Bordetella genomosp. 10</name>
    <dbReference type="NCBI Taxonomy" id="1416804"/>
    <lineage>
        <taxon>Bacteria</taxon>
        <taxon>Pseudomonadati</taxon>
        <taxon>Pseudomonadota</taxon>
        <taxon>Betaproteobacteria</taxon>
        <taxon>Burkholderiales</taxon>
        <taxon>Alcaligenaceae</taxon>
        <taxon>Bordetella</taxon>
    </lineage>
</organism>
<dbReference type="PANTHER" id="PTHR43371">
    <property type="entry name" value="VITAMIN B12-DEPENDENT RIBONUCLEOTIDE REDUCTASE"/>
    <property type="match status" value="1"/>
</dbReference>
<evidence type="ECO:0000256" key="6">
    <source>
        <dbReference type="ARBA" id="ARBA00023002"/>
    </source>
</evidence>
<comment type="cofactor">
    <cofactor evidence="1 10">
        <name>adenosylcob(III)alamin</name>
        <dbReference type="ChEBI" id="CHEBI:18408"/>
    </cofactor>
</comment>
<evidence type="ECO:0000259" key="11">
    <source>
        <dbReference type="Pfam" id="PF02867"/>
    </source>
</evidence>
<evidence type="ECO:0000256" key="3">
    <source>
        <dbReference type="ARBA" id="ARBA00022628"/>
    </source>
</evidence>
<dbReference type="EC" id="1.17.4.1" evidence="10"/>
<accession>A0A261SEG9</accession>
<evidence type="ECO:0000256" key="1">
    <source>
        <dbReference type="ARBA" id="ARBA00001922"/>
    </source>
</evidence>
<dbReference type="InterPro" id="IPR022657">
    <property type="entry name" value="De-COase2_CS"/>
</dbReference>
<evidence type="ECO:0000256" key="8">
    <source>
        <dbReference type="ARBA" id="ARBA00023285"/>
    </source>
</evidence>
<dbReference type="InterPro" id="IPR050862">
    <property type="entry name" value="RdRp_reductase_class-2"/>
</dbReference>
<dbReference type="RefSeq" id="WP_094853745.1">
    <property type="nucleotide sequence ID" value="NZ_NEVM01000002.1"/>
</dbReference>
<dbReference type="GO" id="GO:0000166">
    <property type="term" value="F:nucleotide binding"/>
    <property type="evidence" value="ECO:0007669"/>
    <property type="project" value="UniProtKB-KW"/>
</dbReference>
<sequence length="595" mass="64086">MSFAPDISDVVFANRYARDGEATRRDTFLRVATALAARERAADRHRYAALFLENFMKGGIGAGRIMANAGAAAGDDATMVNCFVQAAMEPVLGWPYGVDAALSRAVRTMNMGGGVGYDFTPIPPASSTGGGVCAVIDRYDRICRNQHTMIGRPAAQMGVLACDHPDILEFIAAKEGRRRWPTFNLAVAVGNAFMEAVQRDELWTLSHRAEPARATAKRQSARGEDGRWRYGALPARQLWDALTGAVCRSAAPGVLFIDTINEGNPLRGVETLSATNPCGEQPLPAYGACVLGPINLAGLVRHPFGHGGAPAFDFEELGARVRVQVRMLDNVLDLTRWPLQEQAAEAKTKRRIGCGVTGLADALAMMGLRYDSQEGRALAVEIAGGLRDHAYLASAELAGERGAFPLYRQDFYLDETAAALHPRFAPRVTEAIRRHGLRNSHLLSFAPAGSVSVAFFGNCSPGIEPVSAWRTSRHVCLPEGDVARVEADNAAWRLWRRLKGENAPLPAYFQRAAEISPAAHVAMVAALQPWVDASISKHVPLPAESTPGDVSSIYFQAWRAGVKGLTVFSPDPAMPAAIEDTGAQETWERAVGCVC</sequence>
<dbReference type="PANTHER" id="PTHR43371:SF1">
    <property type="entry name" value="RIBONUCLEOSIDE-DIPHOSPHATE REDUCTASE"/>
    <property type="match status" value="1"/>
</dbReference>
<dbReference type="GO" id="GO:0004748">
    <property type="term" value="F:ribonucleoside-diphosphate reductase activity, thioredoxin disulfide as acceptor"/>
    <property type="evidence" value="ECO:0007669"/>
    <property type="project" value="UniProtKB-EC"/>
</dbReference>
<dbReference type="Gene3D" id="3.20.70.20">
    <property type="match status" value="1"/>
</dbReference>